<evidence type="ECO:0000313" key="4">
    <source>
        <dbReference type="EMBL" id="MWG34989.1"/>
    </source>
</evidence>
<dbReference type="RefSeq" id="WP_158204684.1">
    <property type="nucleotide sequence ID" value="NZ_WSZK01000016.1"/>
</dbReference>
<dbReference type="GO" id="GO:0004065">
    <property type="term" value="F:arylsulfatase activity"/>
    <property type="evidence" value="ECO:0007669"/>
    <property type="project" value="TreeGrafter"/>
</dbReference>
<feature type="non-terminal residue" evidence="4">
    <location>
        <position position="485"/>
    </location>
</feature>
<comment type="caution">
    <text evidence="4">The sequence shown here is derived from an EMBL/GenBank/DDBJ whole genome shotgun (WGS) entry which is preliminary data.</text>
</comment>
<name>A0A6B0GNA8_9EURY</name>
<dbReference type="AlphaFoldDB" id="A0A6B0GNA8"/>
<keyword evidence="5" id="KW-1185">Reference proteome</keyword>
<dbReference type="Gene3D" id="3.40.720.10">
    <property type="entry name" value="Alkaline Phosphatase, subunit A"/>
    <property type="match status" value="1"/>
</dbReference>
<reference evidence="4 5" key="1">
    <citation type="submission" date="2019-12" db="EMBL/GenBank/DDBJ databases">
        <title>Halocatena pleomorpha gen. nov. sp. nov., an extremely halophilic archaeon of family Halobacteriaceae isolated from saltpan soil.</title>
        <authorList>
            <person name="Pal Y."/>
            <person name="Verma A."/>
            <person name="Krishnamurthi S."/>
            <person name="Kumar P."/>
        </authorList>
    </citation>
    <scope>NUCLEOTIDE SEQUENCE [LARGE SCALE GENOMIC DNA]</scope>
    <source>
        <strain evidence="4 5">JCM 16495</strain>
    </source>
</reference>
<dbReference type="SUPFAM" id="SSF53649">
    <property type="entry name" value="Alkaline phosphatase-like"/>
    <property type="match status" value="1"/>
</dbReference>
<evidence type="ECO:0000256" key="2">
    <source>
        <dbReference type="SAM" id="MobiDB-lite"/>
    </source>
</evidence>
<dbReference type="PANTHER" id="PTHR42693">
    <property type="entry name" value="ARYLSULFATASE FAMILY MEMBER"/>
    <property type="match status" value="1"/>
</dbReference>
<dbReference type="InterPro" id="IPR000917">
    <property type="entry name" value="Sulfatase_N"/>
</dbReference>
<dbReference type="InterPro" id="IPR017850">
    <property type="entry name" value="Alkaline_phosphatase_core_sf"/>
</dbReference>
<keyword evidence="4" id="KW-0378">Hydrolase</keyword>
<dbReference type="PANTHER" id="PTHR42693:SF33">
    <property type="entry name" value="ARYLSULFATASE"/>
    <property type="match status" value="1"/>
</dbReference>
<evidence type="ECO:0000256" key="1">
    <source>
        <dbReference type="ARBA" id="ARBA00008779"/>
    </source>
</evidence>
<dbReference type="EMBL" id="WSZK01000016">
    <property type="protein sequence ID" value="MWG34989.1"/>
    <property type="molecule type" value="Genomic_DNA"/>
</dbReference>
<feature type="domain" description="Sulfatase N-terminal" evidence="3">
    <location>
        <begin position="3"/>
        <end position="367"/>
    </location>
</feature>
<gene>
    <name evidence="4" type="ORF">GQS65_10905</name>
</gene>
<dbReference type="CDD" id="cd16148">
    <property type="entry name" value="sulfatase_like"/>
    <property type="match status" value="1"/>
</dbReference>
<evidence type="ECO:0000259" key="3">
    <source>
        <dbReference type="Pfam" id="PF00884"/>
    </source>
</evidence>
<feature type="compositionally biased region" description="Basic and acidic residues" evidence="2">
    <location>
        <begin position="448"/>
        <end position="467"/>
    </location>
</feature>
<dbReference type="Pfam" id="PF00884">
    <property type="entry name" value="Sulfatase"/>
    <property type="match status" value="1"/>
</dbReference>
<sequence>MRVLLVDIDSLRPDHLGCYGYSRDTSPTIDRIAAAGVRFENCFVSDSPCLPSRTALATGRHGIDTGVVTHFGEGQEYDDPGDGHAEDPDRPLAFRHLFEHGVRTATVTSFSQRHLAYHFTAGFQDHLQPSANTGSRADEAASDVTDAALRWLGSHATEDDWLLHVNYWDVHHPYEGITEYVDAVRESGDAAPWPDEDAIDAQQGMVGPRTADCWPTPNSYDVPPEERGQSEWPFPDRIEDRADVERFLDGYDAAIRKVDAEVETLLDALAAAGVREETAVVVTADHGEAFGDHGIYAEHAFPDQACQRVPLVVSWPGVTDGDGDTTNRETDGAQSGSEAGTDGALSPSVDGFIYQFDLVATLCELFGAPVPAGWDARPFTAALEADTRETFDGRDSLVCGHGIYTFGRALYTDEWTYIRLLHPGVFSWPGQYNDPDLPNDGRELLHRRREDPHGSENLVAERPERPPRCAPDGPVARRPTRGAVA</sequence>
<keyword evidence="4" id="KW-0808">Transferase</keyword>
<proteinExistence type="inferred from homology"/>
<feature type="region of interest" description="Disordered" evidence="2">
    <location>
        <begin position="448"/>
        <end position="485"/>
    </location>
</feature>
<dbReference type="GO" id="GO:0016740">
    <property type="term" value="F:transferase activity"/>
    <property type="evidence" value="ECO:0007669"/>
    <property type="project" value="UniProtKB-KW"/>
</dbReference>
<protein>
    <submittedName>
        <fullName evidence="4">Sulfatase-like hydrolase/transferase</fullName>
    </submittedName>
</protein>
<dbReference type="OrthoDB" id="3164at2157"/>
<accession>A0A6B0GNA8</accession>
<dbReference type="Proteomes" id="UP000451471">
    <property type="component" value="Unassembled WGS sequence"/>
</dbReference>
<organism evidence="4 5">
    <name type="scientific">Halomarina oriensis</name>
    <dbReference type="NCBI Taxonomy" id="671145"/>
    <lineage>
        <taxon>Archaea</taxon>
        <taxon>Methanobacteriati</taxon>
        <taxon>Methanobacteriota</taxon>
        <taxon>Stenosarchaea group</taxon>
        <taxon>Halobacteria</taxon>
        <taxon>Halobacteriales</taxon>
        <taxon>Natronomonadaceae</taxon>
        <taxon>Halomarina</taxon>
    </lineage>
</organism>
<comment type="similarity">
    <text evidence="1">Belongs to the sulfatase family.</text>
</comment>
<feature type="region of interest" description="Disordered" evidence="2">
    <location>
        <begin position="317"/>
        <end position="343"/>
    </location>
</feature>
<dbReference type="InterPro" id="IPR050738">
    <property type="entry name" value="Sulfatase"/>
</dbReference>
<evidence type="ECO:0000313" key="5">
    <source>
        <dbReference type="Proteomes" id="UP000451471"/>
    </source>
</evidence>